<dbReference type="InterPro" id="IPR008979">
    <property type="entry name" value="Galactose-bd-like_sf"/>
</dbReference>
<evidence type="ECO:0000313" key="5">
    <source>
        <dbReference type="Proteomes" id="UP000571950"/>
    </source>
</evidence>
<dbReference type="GO" id="GO:0008239">
    <property type="term" value="F:dipeptidyl-peptidase activity"/>
    <property type="evidence" value="ECO:0007669"/>
    <property type="project" value="InterPro"/>
</dbReference>
<feature type="domain" description="Xaa-Pro dipeptidyl-peptidase C-terminal" evidence="3">
    <location>
        <begin position="337"/>
        <end position="576"/>
    </location>
</feature>
<accession>A0A7W6FQK7</accession>
<feature type="signal peptide" evidence="2">
    <location>
        <begin position="1"/>
        <end position="29"/>
    </location>
</feature>
<reference evidence="4 5" key="1">
    <citation type="submission" date="2020-08" db="EMBL/GenBank/DDBJ databases">
        <title>Genomic Encyclopedia of Type Strains, Phase IV (KMG-IV): sequencing the most valuable type-strain genomes for metagenomic binning, comparative biology and taxonomic classification.</title>
        <authorList>
            <person name="Goeker M."/>
        </authorList>
    </citation>
    <scope>NUCLEOTIDE SEQUENCE [LARGE SCALE GENOMIC DNA]</scope>
    <source>
        <strain evidence="4 5">DSM 26189</strain>
    </source>
</reference>
<dbReference type="Pfam" id="PF08530">
    <property type="entry name" value="PepX_C"/>
    <property type="match status" value="1"/>
</dbReference>
<dbReference type="InterPro" id="IPR050585">
    <property type="entry name" value="Xaa-Pro_dipeptidyl-ppase/CocE"/>
</dbReference>
<dbReference type="Gene3D" id="2.60.120.260">
    <property type="entry name" value="Galactose-binding domain-like"/>
    <property type="match status" value="1"/>
</dbReference>
<name>A0A7W6FQK7_9SPHN</name>
<dbReference type="AlphaFoldDB" id="A0A7W6FQK7"/>
<dbReference type="SMART" id="SM00939">
    <property type="entry name" value="PepX_C"/>
    <property type="match status" value="1"/>
</dbReference>
<dbReference type="Proteomes" id="UP000571950">
    <property type="component" value="Unassembled WGS sequence"/>
</dbReference>
<dbReference type="InterPro" id="IPR000383">
    <property type="entry name" value="Xaa-Pro-like_dom"/>
</dbReference>
<evidence type="ECO:0000313" key="4">
    <source>
        <dbReference type="EMBL" id="MBB3926114.1"/>
    </source>
</evidence>
<evidence type="ECO:0000256" key="2">
    <source>
        <dbReference type="SAM" id="SignalP"/>
    </source>
</evidence>
<dbReference type="Gene3D" id="1.10.3020.10">
    <property type="entry name" value="alpha-amino acid ester hydrolase ( Helical cap domain)"/>
    <property type="match status" value="1"/>
</dbReference>
<keyword evidence="5" id="KW-1185">Reference proteome</keyword>
<protein>
    <recommendedName>
        <fullName evidence="3">Xaa-Pro dipeptidyl-peptidase C-terminal domain-containing protein</fullName>
    </recommendedName>
</protein>
<keyword evidence="2" id="KW-0732">Signal</keyword>
<dbReference type="PANTHER" id="PTHR43056:SF10">
    <property type="entry name" value="COCE_NOND FAMILY, PUTATIVE (AFU_ORTHOLOGUE AFUA_7G00600)-RELATED"/>
    <property type="match status" value="1"/>
</dbReference>
<dbReference type="SUPFAM" id="SSF49785">
    <property type="entry name" value="Galactose-binding domain-like"/>
    <property type="match status" value="1"/>
</dbReference>
<organism evidence="4 5">
    <name type="scientific">Sphingobium jiangsuense</name>
    <dbReference type="NCBI Taxonomy" id="870476"/>
    <lineage>
        <taxon>Bacteria</taxon>
        <taxon>Pseudomonadati</taxon>
        <taxon>Pseudomonadota</taxon>
        <taxon>Alphaproteobacteria</taxon>
        <taxon>Sphingomonadales</taxon>
        <taxon>Sphingomonadaceae</taxon>
        <taxon>Sphingobium</taxon>
    </lineage>
</organism>
<evidence type="ECO:0000259" key="3">
    <source>
        <dbReference type="SMART" id="SM00939"/>
    </source>
</evidence>
<dbReference type="InterPro" id="IPR013736">
    <property type="entry name" value="Xaa-Pro_dipept_C"/>
</dbReference>
<dbReference type="RefSeq" id="WP_246343450.1">
    <property type="nucleotide sequence ID" value="NZ_BSPS01000008.1"/>
</dbReference>
<dbReference type="PANTHER" id="PTHR43056">
    <property type="entry name" value="PEPTIDASE S9 PROLYL OLIGOPEPTIDASE"/>
    <property type="match status" value="1"/>
</dbReference>
<dbReference type="Pfam" id="PF02129">
    <property type="entry name" value="Peptidase_S15"/>
    <property type="match status" value="1"/>
</dbReference>
<gene>
    <name evidence="4" type="ORF">GGR43_001829</name>
</gene>
<proteinExistence type="predicted"/>
<comment type="caution">
    <text evidence="4">The sequence shown here is derived from an EMBL/GenBank/DDBJ whole genome shotgun (WGS) entry which is preliminary data.</text>
</comment>
<dbReference type="InterPro" id="IPR029058">
    <property type="entry name" value="AB_hydrolase_fold"/>
</dbReference>
<dbReference type="EMBL" id="JACIDT010000005">
    <property type="protein sequence ID" value="MBB3926114.1"/>
    <property type="molecule type" value="Genomic_DNA"/>
</dbReference>
<feature type="chain" id="PRO_5031027785" description="Xaa-Pro dipeptidyl-peptidase C-terminal domain-containing protein" evidence="2">
    <location>
        <begin position="30"/>
        <end position="584"/>
    </location>
</feature>
<keyword evidence="1" id="KW-0378">Hydrolase</keyword>
<dbReference type="SUPFAM" id="SSF53474">
    <property type="entry name" value="alpha/beta-Hydrolases"/>
    <property type="match status" value="1"/>
</dbReference>
<dbReference type="Gene3D" id="3.40.50.1820">
    <property type="entry name" value="alpha/beta hydrolase"/>
    <property type="match status" value="1"/>
</dbReference>
<evidence type="ECO:0000256" key="1">
    <source>
        <dbReference type="ARBA" id="ARBA00022801"/>
    </source>
</evidence>
<dbReference type="InterPro" id="IPR005674">
    <property type="entry name" value="CocE/Ser_esterase"/>
</dbReference>
<sequence>MMKPFALALCALSLSVTMTGIGAVASAAAAPAEADFARYQPAATYDGISSSSLYVPMRDGVRLAVRIDRPTQGGKLVEGRFPVIWHHTLSISQQTSDGAGGRVSDFRRVQELVRHGYVVVQVARRGNGQSTGVRRGYHDRNEAQDAFDMTQWLARQPWSTGKVGVYGCSNTGDAALHVMTMRPPALAAVFAGCFSWHKYDAFRRGGIFAQWGTGPTRTVEDDMKLSPVDGDEGKTILREAAEEHQLSTPLFEMWKQLPYRDSWSSLVASRFWAEGSAASYAEQIRLSGVPLYIQGGWRDELRDQAFIAHANVPGSRVVIGPWKHCDSDDFTLLEEMHRFFDRHLKGVDTGIDKDAPIHYYTVNAPEGTQWRATAQWPLPQARMQPLFLNGAALSPRAARARPVSFTARYDVACPDAGSGSRVQPCHVAGSGASMAGPALAADTEVTGNAIADLWIASDQPDANIFAYLEDVAPDGSVTVVTEGRLKASLRKEATAPWTMPEGVPWHRAYAQDAQPLKPGEAVRLRFDMMPTSYVFRKGHRMQITLTGSDHRERARDIATPPRITLYSDPARPSSVAIPVIPAGR</sequence>
<dbReference type="NCBIfam" id="TIGR00976">
    <property type="entry name" value="CocE_NonD"/>
    <property type="match status" value="1"/>
</dbReference>